<protein>
    <submittedName>
        <fullName evidence="1">Uncharacterized protein</fullName>
    </submittedName>
</protein>
<evidence type="ECO:0000313" key="2">
    <source>
        <dbReference type="Proteomes" id="UP000469011"/>
    </source>
</evidence>
<dbReference type="RefSeq" id="WP_163460557.1">
    <property type="nucleotide sequence ID" value="NZ_JAAAMG010000001.1"/>
</dbReference>
<dbReference type="Proteomes" id="UP000469011">
    <property type="component" value="Unassembled WGS sequence"/>
</dbReference>
<reference evidence="1 2" key="1">
    <citation type="submission" date="2020-01" db="EMBL/GenBank/DDBJ databases">
        <title>Jiella pacifica sp. nov.</title>
        <authorList>
            <person name="Xue Z."/>
            <person name="Zhu S."/>
            <person name="Chen J."/>
            <person name="Yang J."/>
        </authorList>
    </citation>
    <scope>NUCLEOTIDE SEQUENCE [LARGE SCALE GENOMIC DNA]</scope>
    <source>
        <strain evidence="1 2">40Bstr34</strain>
    </source>
</reference>
<name>A0A6N9SV43_9HYPH</name>
<keyword evidence="2" id="KW-1185">Reference proteome</keyword>
<comment type="caution">
    <text evidence="1">The sequence shown here is derived from an EMBL/GenBank/DDBJ whole genome shotgun (WGS) entry which is preliminary data.</text>
</comment>
<evidence type="ECO:0000313" key="1">
    <source>
        <dbReference type="EMBL" id="NDW02920.1"/>
    </source>
</evidence>
<dbReference type="AlphaFoldDB" id="A0A6N9SV43"/>
<gene>
    <name evidence="1" type="ORF">GTK09_00630</name>
</gene>
<accession>A0A6N9SV43</accession>
<dbReference type="EMBL" id="JAAAMG010000001">
    <property type="protein sequence ID" value="NDW02920.1"/>
    <property type="molecule type" value="Genomic_DNA"/>
</dbReference>
<sequence>MLDILVETDKGHGRIEERRVAVLRDVDWLCSRRRFARNGRFSGDFVKSPQQDYIVRGPPSRMEDMLLGNVM</sequence>
<organism evidence="1 2">
    <name type="scientific">Jiella pacifica</name>
    <dbReference type="NCBI Taxonomy" id="2696469"/>
    <lineage>
        <taxon>Bacteria</taxon>
        <taxon>Pseudomonadati</taxon>
        <taxon>Pseudomonadota</taxon>
        <taxon>Alphaproteobacteria</taxon>
        <taxon>Hyphomicrobiales</taxon>
        <taxon>Aurantimonadaceae</taxon>
        <taxon>Jiella</taxon>
    </lineage>
</organism>
<proteinExistence type="predicted"/>